<gene>
    <name evidence="2" type="ORF">AUC70_05645</name>
</gene>
<keyword evidence="1" id="KW-0812">Transmembrane</keyword>
<protein>
    <submittedName>
        <fullName evidence="2">Uncharacterized protein</fullName>
    </submittedName>
</protein>
<feature type="transmembrane region" description="Helical" evidence="1">
    <location>
        <begin position="103"/>
        <end position="127"/>
    </location>
</feature>
<dbReference type="Proteomes" id="UP000094172">
    <property type="component" value="Unassembled WGS sequence"/>
</dbReference>
<keyword evidence="1" id="KW-1133">Transmembrane helix</keyword>
<dbReference type="AlphaFoldDB" id="A0A1E3VPG9"/>
<accession>A0A1E3VPG9</accession>
<keyword evidence="3" id="KW-1185">Reference proteome</keyword>
<reference evidence="2 3" key="1">
    <citation type="journal article" date="2016" name="Environ. Microbiol.">
        <title>New Methyloceanibacter diversity from North Sea sediments includes methanotroph containing solely the soluble methane monooxygenase.</title>
        <authorList>
            <person name="Vekeman B."/>
            <person name="Kerckhof F.M."/>
            <person name="Cremers G."/>
            <person name="de Vos P."/>
            <person name="Vandamme P."/>
            <person name="Boon N."/>
            <person name="Op den Camp H.J."/>
            <person name="Heylen K."/>
        </authorList>
    </citation>
    <scope>NUCLEOTIDE SEQUENCE [LARGE SCALE GENOMIC DNA]</scope>
    <source>
        <strain evidence="2 3">R-67176</strain>
    </source>
</reference>
<evidence type="ECO:0000313" key="2">
    <source>
        <dbReference type="EMBL" id="ODR95191.1"/>
    </source>
</evidence>
<evidence type="ECO:0000313" key="3">
    <source>
        <dbReference type="Proteomes" id="UP000094172"/>
    </source>
</evidence>
<comment type="caution">
    <text evidence="2">The sequence shown here is derived from an EMBL/GenBank/DDBJ whole genome shotgun (WGS) entry which is preliminary data.</text>
</comment>
<proteinExistence type="predicted"/>
<feature type="transmembrane region" description="Helical" evidence="1">
    <location>
        <begin position="54"/>
        <end position="77"/>
    </location>
</feature>
<name>A0A1E3VPG9_9HYPH</name>
<dbReference type="RefSeq" id="WP_069444483.1">
    <property type="nucleotide sequence ID" value="NZ_LPWE01000011.1"/>
</dbReference>
<sequence length="134" mass="14185">MSSGILFVLGLLFVFGSDRIVGPFTRWVREQSQVSSEKLYPHVPSGLLGTFERALAFVLVAFAVPQTGTILIAWLAAKLAANWQRREGSGNDKEDAIVRANTFIALMGGVLSLGLGALGGLIAGYGLGNYGSVE</sequence>
<dbReference type="EMBL" id="LPWE01000011">
    <property type="protein sequence ID" value="ODR95191.1"/>
    <property type="molecule type" value="Genomic_DNA"/>
</dbReference>
<evidence type="ECO:0000256" key="1">
    <source>
        <dbReference type="SAM" id="Phobius"/>
    </source>
</evidence>
<keyword evidence="1" id="KW-0472">Membrane</keyword>
<organism evidence="2 3">
    <name type="scientific">Methyloceanibacter stevinii</name>
    <dbReference type="NCBI Taxonomy" id="1774970"/>
    <lineage>
        <taxon>Bacteria</taxon>
        <taxon>Pseudomonadati</taxon>
        <taxon>Pseudomonadota</taxon>
        <taxon>Alphaproteobacteria</taxon>
        <taxon>Hyphomicrobiales</taxon>
        <taxon>Hyphomicrobiaceae</taxon>
        <taxon>Methyloceanibacter</taxon>
    </lineage>
</organism>